<evidence type="ECO:0000256" key="7">
    <source>
        <dbReference type="ARBA" id="ARBA00023004"/>
    </source>
</evidence>
<dbReference type="PROSITE" id="PS51471">
    <property type="entry name" value="FE2OG_OXY"/>
    <property type="match status" value="1"/>
</dbReference>
<dbReference type="Pfam" id="PF10637">
    <property type="entry name" value="Ofd1_CTDD"/>
    <property type="match status" value="1"/>
</dbReference>
<dbReference type="Gene3D" id="2.60.120.620">
    <property type="entry name" value="q2cbj1_9rhob like domain"/>
    <property type="match status" value="2"/>
</dbReference>
<reference evidence="11" key="1">
    <citation type="submission" date="2022-07" db="EMBL/GenBank/DDBJ databases">
        <title>Phylogenomic reconstructions and comparative analyses of Kickxellomycotina fungi.</title>
        <authorList>
            <person name="Reynolds N.K."/>
            <person name="Stajich J.E."/>
            <person name="Barry K."/>
            <person name="Grigoriev I.V."/>
            <person name="Crous P."/>
            <person name="Smith M.E."/>
        </authorList>
    </citation>
    <scope>NUCLEOTIDE SEQUENCE</scope>
    <source>
        <strain evidence="11">BCRC 34381</strain>
    </source>
</reference>
<keyword evidence="6" id="KW-0560">Oxidoreductase</keyword>
<keyword evidence="3" id="KW-0479">Metal-binding</keyword>
<keyword evidence="4" id="KW-0847">Vitamin C</keyword>
<dbReference type="SMART" id="SM00702">
    <property type="entry name" value="P4Hc"/>
    <property type="match status" value="1"/>
</dbReference>
<dbReference type="PANTHER" id="PTHR12117">
    <property type="entry name" value="HISTONE ACETYLTRANSFERASE COMPLEX"/>
    <property type="match status" value="1"/>
</dbReference>
<dbReference type="GO" id="GO:0006449">
    <property type="term" value="P:regulation of translational termination"/>
    <property type="evidence" value="ECO:0007669"/>
    <property type="project" value="TreeGrafter"/>
</dbReference>
<dbReference type="PANTHER" id="PTHR12117:SF0">
    <property type="entry name" value="PROLYL 3-HYDROXYLASE OGFOD1"/>
    <property type="match status" value="1"/>
</dbReference>
<comment type="catalytic activity">
    <reaction evidence="8">
        <text>[ribosomal protein uS12]-L-proline + 2-oxoglutarate + O2 = [ribosomal protein uS12]-(3S)-3-hydroxy-L-proline + succinate + CO2</text>
        <dbReference type="Rhea" id="RHEA:54156"/>
        <dbReference type="Rhea" id="RHEA-COMP:13816"/>
        <dbReference type="Rhea" id="RHEA-COMP:13818"/>
        <dbReference type="ChEBI" id="CHEBI:15379"/>
        <dbReference type="ChEBI" id="CHEBI:16526"/>
        <dbReference type="ChEBI" id="CHEBI:16810"/>
        <dbReference type="ChEBI" id="CHEBI:30031"/>
        <dbReference type="ChEBI" id="CHEBI:50342"/>
        <dbReference type="ChEBI" id="CHEBI:85428"/>
    </reaction>
</comment>
<evidence type="ECO:0000256" key="9">
    <source>
        <dbReference type="SAM" id="MobiDB-lite"/>
    </source>
</evidence>
<evidence type="ECO:0000256" key="1">
    <source>
        <dbReference type="ARBA" id="ARBA00001961"/>
    </source>
</evidence>
<dbReference type="Proteomes" id="UP001143981">
    <property type="component" value="Unassembled WGS sequence"/>
</dbReference>
<evidence type="ECO:0000256" key="3">
    <source>
        <dbReference type="ARBA" id="ARBA00022723"/>
    </source>
</evidence>
<dbReference type="GO" id="GO:0005737">
    <property type="term" value="C:cytoplasm"/>
    <property type="evidence" value="ECO:0007669"/>
    <property type="project" value="TreeGrafter"/>
</dbReference>
<comment type="cofactor">
    <cofactor evidence="1">
        <name>L-ascorbate</name>
        <dbReference type="ChEBI" id="CHEBI:38290"/>
    </cofactor>
</comment>
<dbReference type="InterPro" id="IPR006620">
    <property type="entry name" value="Pro_4_hyd_alph"/>
</dbReference>
<name>A0A9W7YC26_9FUNG</name>
<evidence type="ECO:0000256" key="2">
    <source>
        <dbReference type="ARBA" id="ARBA00007443"/>
    </source>
</evidence>
<evidence type="ECO:0000256" key="5">
    <source>
        <dbReference type="ARBA" id="ARBA00022964"/>
    </source>
</evidence>
<dbReference type="OrthoDB" id="430522at2759"/>
<comment type="caution">
    <text evidence="11">The sequence shown here is derived from an EMBL/GenBank/DDBJ whole genome shotgun (WGS) entry which is preliminary data.</text>
</comment>
<feature type="compositionally biased region" description="Low complexity" evidence="9">
    <location>
        <begin position="1"/>
        <end position="16"/>
    </location>
</feature>
<dbReference type="InterPro" id="IPR051842">
    <property type="entry name" value="uS12_prolyl_hydroxylase"/>
</dbReference>
<feature type="non-terminal residue" evidence="11">
    <location>
        <position position="362"/>
    </location>
</feature>
<proteinExistence type="inferred from homology"/>
<evidence type="ECO:0000256" key="6">
    <source>
        <dbReference type="ARBA" id="ARBA00023002"/>
    </source>
</evidence>
<keyword evidence="5" id="KW-0223">Dioxygenase</keyword>
<protein>
    <submittedName>
        <fullName evidence="11">Component of NuA3 histone acetyltransferase complex</fullName>
    </submittedName>
</protein>
<evidence type="ECO:0000313" key="12">
    <source>
        <dbReference type="Proteomes" id="UP001143981"/>
    </source>
</evidence>
<evidence type="ECO:0000259" key="10">
    <source>
        <dbReference type="PROSITE" id="PS51471"/>
    </source>
</evidence>
<evidence type="ECO:0000313" key="11">
    <source>
        <dbReference type="EMBL" id="KAJ1731187.1"/>
    </source>
</evidence>
<organism evidence="11 12">
    <name type="scientific">Coemansia biformis</name>
    <dbReference type="NCBI Taxonomy" id="1286918"/>
    <lineage>
        <taxon>Eukaryota</taxon>
        <taxon>Fungi</taxon>
        <taxon>Fungi incertae sedis</taxon>
        <taxon>Zoopagomycota</taxon>
        <taxon>Kickxellomycotina</taxon>
        <taxon>Kickxellomycetes</taxon>
        <taxon>Kickxellales</taxon>
        <taxon>Kickxellaceae</taxon>
        <taxon>Coemansia</taxon>
    </lineage>
</organism>
<dbReference type="Pfam" id="PF13661">
    <property type="entry name" value="2OG-FeII_Oxy_4"/>
    <property type="match status" value="1"/>
</dbReference>
<sequence>MGTAAESLAAAKSPAAKRARTGDSGASDTGPLRVAPGYLEDDFIARFHAAFTSSSCDCTVDPTDAAAGTGGEITAKPFATGRLHGIFQPAFLRELKAELGTLSWHERSNDLYWFHQTNDLVLEGQRHVKLLRDYMSGEEFIGFMEKMTGVQLARGRLDMAAQRYKKGNHLLCHDDDVRQGEMTRRIAYIIYLVDEGWSEEDGGALGLFATDKDGYPTKVVARIVPEFNSMGFFLTGQASFHTVEEVTVEDEASERWSVTGWFYGPVDQQVASQAATLPPLPQSILPQVNRLWAADTDGDVAEWARWISADYLQPGVQARVQDTFLEQSSVELRDFLLPAVATAAHRELQDASWAAARRPAHV</sequence>
<dbReference type="GO" id="GO:0031543">
    <property type="term" value="F:peptidyl-proline dioxygenase activity"/>
    <property type="evidence" value="ECO:0007669"/>
    <property type="project" value="UniProtKB-ARBA"/>
</dbReference>
<keyword evidence="7" id="KW-0408">Iron</keyword>
<accession>A0A9W7YC26</accession>
<dbReference type="InterPro" id="IPR005123">
    <property type="entry name" value="Oxoglu/Fe-dep_dioxygenase_dom"/>
</dbReference>
<dbReference type="GO" id="GO:0005506">
    <property type="term" value="F:iron ion binding"/>
    <property type="evidence" value="ECO:0007669"/>
    <property type="project" value="InterPro"/>
</dbReference>
<dbReference type="InterPro" id="IPR019601">
    <property type="entry name" value="Oxoglutarate/Fe-dep_Oase_C"/>
</dbReference>
<dbReference type="GO" id="GO:0031418">
    <property type="term" value="F:L-ascorbic acid binding"/>
    <property type="evidence" value="ECO:0007669"/>
    <property type="project" value="UniProtKB-KW"/>
</dbReference>
<dbReference type="EMBL" id="JANBOI010000358">
    <property type="protein sequence ID" value="KAJ1731187.1"/>
    <property type="molecule type" value="Genomic_DNA"/>
</dbReference>
<evidence type="ECO:0000256" key="4">
    <source>
        <dbReference type="ARBA" id="ARBA00022896"/>
    </source>
</evidence>
<comment type="similarity">
    <text evidence="2">Belongs to the TPA1 family.</text>
</comment>
<feature type="region of interest" description="Disordered" evidence="9">
    <location>
        <begin position="1"/>
        <end position="31"/>
    </location>
</feature>
<gene>
    <name evidence="11" type="primary">NUA3_1</name>
    <name evidence="11" type="ORF">LPJ61_002658</name>
</gene>
<dbReference type="InterPro" id="IPR039558">
    <property type="entry name" value="TPA1/OFD1_N"/>
</dbReference>
<evidence type="ECO:0000256" key="8">
    <source>
        <dbReference type="ARBA" id="ARBA00047444"/>
    </source>
</evidence>
<feature type="domain" description="Fe2OG dioxygenase" evidence="10">
    <location>
        <begin position="155"/>
        <end position="264"/>
    </location>
</feature>
<keyword evidence="12" id="KW-1185">Reference proteome</keyword>
<dbReference type="AlphaFoldDB" id="A0A9W7YC26"/>